<dbReference type="SUPFAM" id="SSF74653">
    <property type="entry name" value="TolA/TonB C-terminal domain"/>
    <property type="match status" value="1"/>
</dbReference>
<evidence type="ECO:0008006" key="5">
    <source>
        <dbReference type="Google" id="ProtNLM"/>
    </source>
</evidence>
<dbReference type="Gene3D" id="3.30.1150.10">
    <property type="match status" value="1"/>
</dbReference>
<evidence type="ECO:0000256" key="2">
    <source>
        <dbReference type="SAM" id="Phobius"/>
    </source>
</evidence>
<organism evidence="3 4">
    <name type="scientific">Sphingobacterium populi</name>
    <dbReference type="NCBI Taxonomy" id="1812824"/>
    <lineage>
        <taxon>Bacteria</taxon>
        <taxon>Pseudomonadati</taxon>
        <taxon>Bacteroidota</taxon>
        <taxon>Sphingobacteriia</taxon>
        <taxon>Sphingobacteriales</taxon>
        <taxon>Sphingobacteriaceae</taxon>
        <taxon>Sphingobacterium</taxon>
    </lineage>
</organism>
<keyword evidence="2" id="KW-0472">Membrane</keyword>
<keyword evidence="2" id="KW-1133">Transmembrane helix</keyword>
<dbReference type="InterPro" id="IPR008969">
    <property type="entry name" value="CarboxyPept-like_regulatory"/>
</dbReference>
<evidence type="ECO:0000256" key="1">
    <source>
        <dbReference type="SAM" id="MobiDB-lite"/>
    </source>
</evidence>
<dbReference type="Gene3D" id="2.60.40.1120">
    <property type="entry name" value="Carboxypeptidase-like, regulatory domain"/>
    <property type="match status" value="1"/>
</dbReference>
<feature type="region of interest" description="Disordered" evidence="1">
    <location>
        <begin position="112"/>
        <end position="148"/>
    </location>
</feature>
<dbReference type="SUPFAM" id="SSF49464">
    <property type="entry name" value="Carboxypeptidase regulatory domain-like"/>
    <property type="match status" value="1"/>
</dbReference>
<gene>
    <name evidence="3" type="ORF">ACFSQ6_00395</name>
</gene>
<keyword evidence="4" id="KW-1185">Reference proteome</keyword>
<proteinExistence type="predicted"/>
<evidence type="ECO:0000313" key="3">
    <source>
        <dbReference type="EMBL" id="MFD2741846.1"/>
    </source>
</evidence>
<dbReference type="EMBL" id="JBHUMB010000005">
    <property type="protein sequence ID" value="MFD2741846.1"/>
    <property type="molecule type" value="Genomic_DNA"/>
</dbReference>
<comment type="caution">
    <text evidence="3">The sequence shown here is derived from an EMBL/GenBank/DDBJ whole genome shotgun (WGS) entry which is preliminary data.</text>
</comment>
<accession>A0ABW5UA50</accession>
<dbReference type="RefSeq" id="WP_066752858.1">
    <property type="nucleotide sequence ID" value="NZ_JBHUMB010000005.1"/>
</dbReference>
<keyword evidence="2" id="KW-0812">Transmembrane</keyword>
<feature type="transmembrane region" description="Helical" evidence="2">
    <location>
        <begin position="81"/>
        <end position="100"/>
    </location>
</feature>
<feature type="compositionally biased region" description="Basic and acidic residues" evidence="1">
    <location>
        <begin position="136"/>
        <end position="148"/>
    </location>
</feature>
<reference evidence="4" key="1">
    <citation type="journal article" date="2019" name="Int. J. Syst. Evol. Microbiol.">
        <title>The Global Catalogue of Microorganisms (GCM) 10K type strain sequencing project: providing services to taxonomists for standard genome sequencing and annotation.</title>
        <authorList>
            <consortium name="The Broad Institute Genomics Platform"/>
            <consortium name="The Broad Institute Genome Sequencing Center for Infectious Disease"/>
            <person name="Wu L."/>
            <person name="Ma J."/>
        </authorList>
    </citation>
    <scope>NUCLEOTIDE SEQUENCE [LARGE SCALE GENOMIC DNA]</scope>
    <source>
        <strain evidence="4">KCTC 42247</strain>
    </source>
</reference>
<name>A0ABW5UA50_9SPHI</name>
<sequence>MSKRPDIALLRRYVRGELSPQQMYEIEKAAEADESLMAVLHGVETENTQGLTDDIIPELQQRIRQRSHIPLRRTSSNSYRWIGLAASLLIVLGIGMYIFFPLGNDQQELVLQVPSDGPSSDRMREKSSSLPDDSTTVDRKETAPTKDFEKKLAYSNVEESASHRLKNSSASRKAVLDTIPIQIFPSNAEELVSMSLHDDNPSLIAHNNHQPLNLPKRLSARSGRQARSSTDVQSVSLGEIKSITTGIIIDRQTQKPIAGAVIQDQEMNTLAKTDSTGRFVVGSTSEKPILRIQSDGFETTDQVADGAMRIALRRANNAKSIRASNLSERTAKLTQSRPAVGLKAYQLYVNNVAKASALGSGEVTLQFEINTKGRPTNVAIKNSGGKRRDKEAIKIIENGPNWIQGSDLEPVEWTIQF</sequence>
<protein>
    <recommendedName>
        <fullName evidence="5">TonB C-terminal domain-containing protein</fullName>
    </recommendedName>
</protein>
<dbReference type="Proteomes" id="UP001597418">
    <property type="component" value="Unassembled WGS sequence"/>
</dbReference>
<evidence type="ECO:0000313" key="4">
    <source>
        <dbReference type="Proteomes" id="UP001597418"/>
    </source>
</evidence>